<dbReference type="RefSeq" id="WP_113290256.1">
    <property type="nucleotide sequence ID" value="NZ_QNTQ01000015.1"/>
</dbReference>
<dbReference type="OrthoDB" id="4230779at2"/>
<accession>A0A365U5M6</accession>
<protein>
    <submittedName>
        <fullName evidence="4">Monooxygenase</fullName>
    </submittedName>
</protein>
<dbReference type="AlphaFoldDB" id="A0A365U5M6"/>
<dbReference type="InterPro" id="IPR050493">
    <property type="entry name" value="FAD-dep_Monooxygenase_BioMet"/>
</dbReference>
<dbReference type="GO" id="GO:0004497">
    <property type="term" value="F:monooxygenase activity"/>
    <property type="evidence" value="ECO:0007669"/>
    <property type="project" value="UniProtKB-KW"/>
</dbReference>
<sequence>MRLDSLEVAVAGGGIGGLASALALRRQGAQVTLLEQAPEIAEVGAGLQISPNGFAVLAALGLGAQAEARGVAAQAVRLRRHQDGAEVTCLDLARLAPHRRYLFLHRADLIDALAEAAREAGVRIRLLQKVTQVEDGARPALLTAQGARIEADLVVAADGLRSCLRPRLNGDAAPRFTGQVAWRALVPGPTGHPSEAWVHMGPGRHMVTYPLRGGALLNVVAVEERSAWAEEGWHHPDDPEALRAAFAGFGGEVPRLLSAVEDVHLWGLFRHPVARCWHGEAVALAGDAAHPTLPFLAQGANLALEDAWVLAQALAQEETLAEGLATYQRRRRPRAERVVAAASRNAWKYHFPPGPLRFAGHSALRLAGRVAPARMLSSFDWLYGHDVTAGA</sequence>
<dbReference type="InterPro" id="IPR002938">
    <property type="entry name" value="FAD-bd"/>
</dbReference>
<feature type="domain" description="FAD-binding" evidence="3">
    <location>
        <begin position="6"/>
        <end position="341"/>
    </location>
</feature>
<name>A0A365U5M6_9RHOB</name>
<gene>
    <name evidence="4" type="ORF">DRV85_14790</name>
</gene>
<dbReference type="SUPFAM" id="SSF54373">
    <property type="entry name" value="FAD-linked reductases, C-terminal domain"/>
    <property type="match status" value="1"/>
</dbReference>
<evidence type="ECO:0000313" key="4">
    <source>
        <dbReference type="EMBL" id="RBI83613.1"/>
    </source>
</evidence>
<dbReference type="PANTHER" id="PTHR13789">
    <property type="entry name" value="MONOOXYGENASE"/>
    <property type="match status" value="1"/>
</dbReference>
<dbReference type="EMBL" id="QNTQ01000015">
    <property type="protein sequence ID" value="RBI83613.1"/>
    <property type="molecule type" value="Genomic_DNA"/>
</dbReference>
<keyword evidence="1" id="KW-0560">Oxidoreductase</keyword>
<reference evidence="4 5" key="1">
    <citation type="submission" date="2018-07" db="EMBL/GenBank/DDBJ databases">
        <title>Rhodosalinus sp. strain E84T genomic sequence and assembly.</title>
        <authorList>
            <person name="Liu Z.-W."/>
            <person name="Lu D.-C."/>
        </authorList>
    </citation>
    <scope>NUCLEOTIDE SEQUENCE [LARGE SCALE GENOMIC DNA]</scope>
    <source>
        <strain evidence="4 5">E84</strain>
    </source>
</reference>
<dbReference type="PANTHER" id="PTHR13789:SF309">
    <property type="entry name" value="PUTATIVE (AFU_ORTHOLOGUE AFUA_6G14510)-RELATED"/>
    <property type="match status" value="1"/>
</dbReference>
<dbReference type="GO" id="GO:0071949">
    <property type="term" value="F:FAD binding"/>
    <property type="evidence" value="ECO:0007669"/>
    <property type="project" value="InterPro"/>
</dbReference>
<evidence type="ECO:0000256" key="1">
    <source>
        <dbReference type="ARBA" id="ARBA00023002"/>
    </source>
</evidence>
<dbReference type="Pfam" id="PF01494">
    <property type="entry name" value="FAD_binding_3"/>
    <property type="match status" value="1"/>
</dbReference>
<comment type="caution">
    <text evidence="4">The sequence shown here is derived from an EMBL/GenBank/DDBJ whole genome shotgun (WGS) entry which is preliminary data.</text>
</comment>
<organism evidence="4 5">
    <name type="scientific">Rhodosalinus halophilus</name>
    <dbReference type="NCBI Taxonomy" id="2259333"/>
    <lineage>
        <taxon>Bacteria</taxon>
        <taxon>Pseudomonadati</taxon>
        <taxon>Pseudomonadota</taxon>
        <taxon>Alphaproteobacteria</taxon>
        <taxon>Rhodobacterales</taxon>
        <taxon>Paracoccaceae</taxon>
        <taxon>Rhodosalinus</taxon>
    </lineage>
</organism>
<dbReference type="Proteomes" id="UP000253370">
    <property type="component" value="Unassembled WGS sequence"/>
</dbReference>
<keyword evidence="2 4" id="KW-0503">Monooxygenase</keyword>
<evidence type="ECO:0000259" key="3">
    <source>
        <dbReference type="Pfam" id="PF01494"/>
    </source>
</evidence>
<evidence type="ECO:0000256" key="2">
    <source>
        <dbReference type="ARBA" id="ARBA00023033"/>
    </source>
</evidence>
<dbReference type="SUPFAM" id="SSF51905">
    <property type="entry name" value="FAD/NAD(P)-binding domain"/>
    <property type="match status" value="1"/>
</dbReference>
<proteinExistence type="predicted"/>
<dbReference type="InterPro" id="IPR036188">
    <property type="entry name" value="FAD/NAD-bd_sf"/>
</dbReference>
<dbReference type="Gene3D" id="3.50.50.60">
    <property type="entry name" value="FAD/NAD(P)-binding domain"/>
    <property type="match status" value="1"/>
</dbReference>
<keyword evidence="5" id="KW-1185">Reference proteome</keyword>
<dbReference type="PRINTS" id="PR00420">
    <property type="entry name" value="RNGMNOXGNASE"/>
</dbReference>
<evidence type="ECO:0000313" key="5">
    <source>
        <dbReference type="Proteomes" id="UP000253370"/>
    </source>
</evidence>